<evidence type="ECO:0008006" key="3">
    <source>
        <dbReference type="Google" id="ProtNLM"/>
    </source>
</evidence>
<dbReference type="InterPro" id="IPR009384">
    <property type="entry name" value="SwrD-like"/>
</dbReference>
<organism evidence="1 2">
    <name type="scientific">Halobacillus litoralis</name>
    <dbReference type="NCBI Taxonomy" id="45668"/>
    <lineage>
        <taxon>Bacteria</taxon>
        <taxon>Bacillati</taxon>
        <taxon>Bacillota</taxon>
        <taxon>Bacilli</taxon>
        <taxon>Bacillales</taxon>
        <taxon>Bacillaceae</taxon>
        <taxon>Halobacillus</taxon>
    </lineage>
</organism>
<dbReference type="EMBL" id="WMET01000001">
    <property type="protein sequence ID" value="MYL19198.1"/>
    <property type="molecule type" value="Genomic_DNA"/>
</dbReference>
<name>A0A845DPQ6_9BACI</name>
<dbReference type="PANTHER" id="PTHR39185">
    <property type="entry name" value="SWARMING MOTILITY PROTEIN SWRD"/>
    <property type="match status" value="1"/>
</dbReference>
<dbReference type="RefSeq" id="WP_160835610.1">
    <property type="nucleotide sequence ID" value="NZ_JAIVAK010000006.1"/>
</dbReference>
<protein>
    <recommendedName>
        <fullName evidence="3">Flagellar protein FlbD</fullName>
    </recommendedName>
</protein>
<comment type="caution">
    <text evidence="1">The sequence shown here is derived from an EMBL/GenBank/DDBJ whole genome shotgun (WGS) entry which is preliminary data.</text>
</comment>
<dbReference type="OrthoDB" id="9799862at2"/>
<proteinExistence type="predicted"/>
<dbReference type="AlphaFoldDB" id="A0A845DPQ6"/>
<gene>
    <name evidence="1" type="ORF">GLW04_04800</name>
</gene>
<dbReference type="Pfam" id="PF06289">
    <property type="entry name" value="FlbD"/>
    <property type="match status" value="1"/>
</dbReference>
<reference evidence="1 2" key="1">
    <citation type="submission" date="2019-11" db="EMBL/GenBank/DDBJ databases">
        <title>Genome sequences of 17 halophilic strains isolated from different environments.</title>
        <authorList>
            <person name="Furrow R.E."/>
        </authorList>
    </citation>
    <scope>NUCLEOTIDE SEQUENCE [LARGE SCALE GENOMIC DNA]</scope>
    <source>
        <strain evidence="1 2">22511_23_Filter</strain>
    </source>
</reference>
<accession>A0A845DPQ6</accession>
<evidence type="ECO:0000313" key="1">
    <source>
        <dbReference type="EMBL" id="MYL19198.1"/>
    </source>
</evidence>
<sequence>MITLTKLNGQSFTYNAVYIEQVQSNPDTTITTAGGRTFLVLESEEEVALKVTDYFRSIGLIQAVDKAGE</sequence>
<dbReference type="Proteomes" id="UP000460949">
    <property type="component" value="Unassembled WGS sequence"/>
</dbReference>
<dbReference type="PANTHER" id="PTHR39185:SF1">
    <property type="entry name" value="SWARMING MOTILITY PROTEIN SWRD"/>
    <property type="match status" value="1"/>
</dbReference>
<evidence type="ECO:0000313" key="2">
    <source>
        <dbReference type="Proteomes" id="UP000460949"/>
    </source>
</evidence>